<dbReference type="Gene3D" id="3.40.50.10130">
    <property type="match status" value="1"/>
</dbReference>
<dbReference type="GO" id="GO:0006312">
    <property type="term" value="P:mitotic recombination"/>
    <property type="evidence" value="ECO:0007669"/>
    <property type="project" value="EnsemblFungi"/>
</dbReference>
<keyword evidence="9" id="KW-0539">Nucleus</keyword>
<evidence type="ECO:0000256" key="9">
    <source>
        <dbReference type="ARBA" id="ARBA00023242"/>
    </source>
</evidence>
<proteinExistence type="inferred from homology"/>
<dbReference type="GO" id="GO:1905348">
    <property type="term" value="C:endonuclease complex"/>
    <property type="evidence" value="ECO:0007669"/>
    <property type="project" value="EnsemblFungi"/>
</dbReference>
<dbReference type="GO" id="GO:0006277">
    <property type="term" value="P:DNA amplification"/>
    <property type="evidence" value="ECO:0007669"/>
    <property type="project" value="EnsemblFungi"/>
</dbReference>
<feature type="domain" description="ERCC4" evidence="11">
    <location>
        <begin position="785"/>
        <end position="865"/>
    </location>
</feature>
<keyword evidence="6" id="KW-0378">Hydrolase</keyword>
<comment type="similarity">
    <text evidence="2">Belongs to the XPF family.</text>
</comment>
<evidence type="ECO:0000313" key="12">
    <source>
        <dbReference type="EMBL" id="CDK27568.1"/>
    </source>
</evidence>
<accession>W6MMY3</accession>
<dbReference type="GO" id="GO:0000736">
    <property type="term" value="P:double-strand break repair via single-strand annealing, removal of nonhomologous ends"/>
    <property type="evidence" value="ECO:0007669"/>
    <property type="project" value="EnsemblFungi"/>
</dbReference>
<organism evidence="12 13">
    <name type="scientific">Kuraishia capsulata CBS 1993</name>
    <dbReference type="NCBI Taxonomy" id="1382522"/>
    <lineage>
        <taxon>Eukaryota</taxon>
        <taxon>Fungi</taxon>
        <taxon>Dikarya</taxon>
        <taxon>Ascomycota</taxon>
        <taxon>Saccharomycotina</taxon>
        <taxon>Pichiomycetes</taxon>
        <taxon>Pichiales</taxon>
        <taxon>Pichiaceae</taxon>
        <taxon>Kuraishia</taxon>
    </lineage>
</organism>
<dbReference type="RefSeq" id="XP_022459561.1">
    <property type="nucleotide sequence ID" value="XM_022601971.1"/>
</dbReference>
<dbReference type="HOGENOM" id="CLU_002265_2_0_1"/>
<feature type="region of interest" description="Disordered" evidence="10">
    <location>
        <begin position="62"/>
        <end position="86"/>
    </location>
</feature>
<dbReference type="Proteomes" id="UP000019384">
    <property type="component" value="Unassembled WGS sequence"/>
</dbReference>
<dbReference type="GO" id="GO:0000710">
    <property type="term" value="P:meiotic mismatch repair"/>
    <property type="evidence" value="ECO:0007669"/>
    <property type="project" value="EnsemblFungi"/>
</dbReference>
<reference evidence="12" key="1">
    <citation type="submission" date="2013-12" db="EMBL/GenBank/DDBJ databases">
        <authorList>
            <person name="Genoscope - CEA"/>
        </authorList>
    </citation>
    <scope>NUCLEOTIDE SEQUENCE</scope>
    <source>
        <strain evidence="12">CBS 1993</strain>
    </source>
</reference>
<feature type="region of interest" description="Disordered" evidence="10">
    <location>
        <begin position="552"/>
        <end position="587"/>
    </location>
</feature>
<evidence type="ECO:0000256" key="3">
    <source>
        <dbReference type="ARBA" id="ARBA00022722"/>
    </source>
</evidence>
<evidence type="ECO:0000256" key="6">
    <source>
        <dbReference type="ARBA" id="ARBA00022801"/>
    </source>
</evidence>
<dbReference type="GO" id="GO:0000014">
    <property type="term" value="F:single-stranded DNA endodeoxyribonuclease activity"/>
    <property type="evidence" value="ECO:0007669"/>
    <property type="project" value="EnsemblFungi"/>
</dbReference>
<evidence type="ECO:0000256" key="10">
    <source>
        <dbReference type="SAM" id="MobiDB-lite"/>
    </source>
</evidence>
<dbReference type="OrthoDB" id="361020at2759"/>
<evidence type="ECO:0000256" key="5">
    <source>
        <dbReference type="ARBA" id="ARBA00022763"/>
    </source>
</evidence>
<dbReference type="SMART" id="SM00891">
    <property type="entry name" value="ERCC4"/>
    <property type="match status" value="1"/>
</dbReference>
<dbReference type="InterPro" id="IPR010994">
    <property type="entry name" value="RuvA_2-like"/>
</dbReference>
<dbReference type="GO" id="GO:0003697">
    <property type="term" value="F:single-stranded DNA binding"/>
    <property type="evidence" value="ECO:0007669"/>
    <property type="project" value="EnsemblFungi"/>
</dbReference>
<keyword evidence="8" id="KW-0234">DNA repair</keyword>
<sequence length="1019" mass="115829">MKLSTPTKYRVSASFCGAKMSEEPLFIPNDEDQIDHITEIVNGSYDDSAVVPVDRNEGFDAELFGEDGNSEIPVTREENDSEDEEIDPTLDPIEVSLSVPLKYQQRIVEEMVASDALLILGRGLGLETITANMLHALSAPGVKYKSLVIVIGAEEKFKRISEELMELSWIDDDPKSKGQRFVNLHYLTTAEKRKECYQQGGIMFVSSTVFVVDMVSEVIDANLITGLVILGAERISETSRESFIIHLYRERNKWGFVKALSDQPERFQVGFRPLYTKLKDLRLSKTMLWPRFHVDVRLSLSDAVRHKPGKEVSAANTVTEINVSLTESMKQIQIALIACVKANLDELKRHNPLVISDYWDVANVLDHDFVSSIRRALDAVWHRVTPTTRQVIHDIGDLKDLLNMLLVQDSIQFYQRVLDLIRPPSEALWLHLTEATTIVSYAKKRVLDTIKDQTTKAVQNTYLLEPLPKWDQLMIILEDISIARRADSNASGPVLIVCSSPVVSSQLQTLIRLSREESDGTNSAGRRLMAKRLVEHLTWKESRKMESKKYAEVRRRQAQKQPEPELITSKTFRRGQVPDTKRRRTRGASAVAAVGRLHAASSMGTDQEMLDVEIVENLGNHYQEENDMSDSGEDDELKILEEYSVQNDGTRFVYDYVDPKSEVIVETFDSIKDDLLQELMPSYIISYEPHLSFIRQIEVYQAMNQDSPAKTFFMYYGDSIEEQKHLVDIKKEKDAFTKLIREKASLATHFRTDEDNDKFSINKSQVVNTRIAGGSNFRTSLEDARVIVDMREFRSSLPNLLYRIGLKILPLQIAVGDYVISPKICLERKSILDLIGSLQSGRLYSQCEQMFRYYETPVLLIEFDEGMSFSFEPFSELRTRPGSSANPIRSKLSQQDIQSKLTILLVAFPKLKIIWSSSPYQTAQTILELKASLEEPDMERALAAGQDQVAETDGPPQYNESAIDFLQTIPGINPINYNLIIKKVKNLREFAEMSEEALTQIIGAEAAHKAYSFLREELF</sequence>
<dbReference type="Pfam" id="PF02732">
    <property type="entry name" value="ERCC4"/>
    <property type="match status" value="1"/>
</dbReference>
<dbReference type="FunFam" id="3.40.50.10130:FF:000002">
    <property type="entry name" value="DNA repair endonuclease XPF"/>
    <property type="match status" value="1"/>
</dbReference>
<dbReference type="EMBL" id="HG793128">
    <property type="protein sequence ID" value="CDK27568.1"/>
    <property type="molecule type" value="Genomic_DNA"/>
</dbReference>
<keyword evidence="3" id="KW-0540">Nuclease</keyword>
<reference evidence="12" key="2">
    <citation type="submission" date="2014-02" db="EMBL/GenBank/DDBJ databases">
        <title>Complete DNA sequence of /Kuraishia capsulata/ illustrates novel genomic features among budding yeasts (/Saccharomycotina/).</title>
        <authorList>
            <person name="Morales L."/>
            <person name="Noel B."/>
            <person name="Porcel B."/>
            <person name="Marcet-Houben M."/>
            <person name="Hullo M-F."/>
            <person name="Sacerdot C."/>
            <person name="Tekaia F."/>
            <person name="Leh-Louis V."/>
            <person name="Despons L."/>
            <person name="Khanna V."/>
            <person name="Aury J-M."/>
            <person name="Barbe V."/>
            <person name="Couloux A."/>
            <person name="Labadie K."/>
            <person name="Pelletier E."/>
            <person name="Souciet J-L."/>
            <person name="Boekhout T."/>
            <person name="Gabaldon T."/>
            <person name="Wincker P."/>
            <person name="Dujon B."/>
        </authorList>
    </citation>
    <scope>NUCLEOTIDE SEQUENCE</scope>
    <source>
        <strain evidence="12">CBS 1993</strain>
    </source>
</reference>
<evidence type="ECO:0000256" key="1">
    <source>
        <dbReference type="ARBA" id="ARBA00004123"/>
    </source>
</evidence>
<dbReference type="GO" id="GO:1901255">
    <property type="term" value="P:nucleotide-excision repair involved in interstrand cross-link repair"/>
    <property type="evidence" value="ECO:0007669"/>
    <property type="project" value="TreeGrafter"/>
</dbReference>
<dbReference type="STRING" id="1382522.W6MMY3"/>
<evidence type="ECO:0000256" key="4">
    <source>
        <dbReference type="ARBA" id="ARBA00022759"/>
    </source>
</evidence>
<gene>
    <name evidence="12" type="ORF">KUCA_T00003546001</name>
</gene>
<dbReference type="PANTHER" id="PTHR10150:SF0">
    <property type="entry name" value="DNA REPAIR ENDONUCLEASE XPF"/>
    <property type="match status" value="1"/>
</dbReference>
<dbReference type="PANTHER" id="PTHR10150">
    <property type="entry name" value="DNA REPAIR ENDONUCLEASE XPF"/>
    <property type="match status" value="1"/>
</dbReference>
<evidence type="ECO:0000256" key="2">
    <source>
        <dbReference type="ARBA" id="ARBA00010015"/>
    </source>
</evidence>
<name>W6MMY3_9ASCO</name>
<dbReference type="InterPro" id="IPR006166">
    <property type="entry name" value="ERCC4_domain"/>
</dbReference>
<protein>
    <recommendedName>
        <fullName evidence="11">ERCC4 domain-containing protein</fullName>
    </recommendedName>
</protein>
<dbReference type="InterPro" id="IPR047520">
    <property type="entry name" value="XPF_nuclease"/>
</dbReference>
<evidence type="ECO:0000259" key="11">
    <source>
        <dbReference type="SMART" id="SM00891"/>
    </source>
</evidence>
<dbReference type="SUPFAM" id="SSF47781">
    <property type="entry name" value="RuvA domain 2-like"/>
    <property type="match status" value="1"/>
</dbReference>
<dbReference type="GO" id="GO:0000110">
    <property type="term" value="C:nucleotide-excision repair factor 1 complex"/>
    <property type="evidence" value="ECO:0007669"/>
    <property type="project" value="EnsemblFungi"/>
</dbReference>
<keyword evidence="4" id="KW-0255">Endonuclease</keyword>
<keyword evidence="7" id="KW-0238">DNA-binding</keyword>
<dbReference type="CDD" id="cd20078">
    <property type="entry name" value="XPF_nuclease_XPF_euk"/>
    <property type="match status" value="1"/>
</dbReference>
<dbReference type="SUPFAM" id="SSF52980">
    <property type="entry name" value="Restriction endonuclease-like"/>
    <property type="match status" value="1"/>
</dbReference>
<dbReference type="GeneID" id="34520949"/>
<dbReference type="InterPro" id="IPR011335">
    <property type="entry name" value="Restrct_endonuc-II-like"/>
</dbReference>
<evidence type="ECO:0000256" key="8">
    <source>
        <dbReference type="ARBA" id="ARBA00023204"/>
    </source>
</evidence>
<dbReference type="AlphaFoldDB" id="W6MMY3"/>
<dbReference type="GO" id="GO:0000724">
    <property type="term" value="P:double-strand break repair via homologous recombination"/>
    <property type="evidence" value="ECO:0007669"/>
    <property type="project" value="TreeGrafter"/>
</dbReference>
<keyword evidence="13" id="KW-1185">Reference proteome</keyword>
<evidence type="ECO:0000256" key="7">
    <source>
        <dbReference type="ARBA" id="ARBA00023125"/>
    </source>
</evidence>
<dbReference type="GO" id="GO:0000712">
    <property type="term" value="P:resolution of meiotic recombination intermediates"/>
    <property type="evidence" value="ECO:0007669"/>
    <property type="project" value="TreeGrafter"/>
</dbReference>
<comment type="subcellular location">
    <subcellularLocation>
        <location evidence="1">Nucleus</location>
    </subcellularLocation>
</comment>
<dbReference type="GO" id="GO:0000715">
    <property type="term" value="P:nucleotide-excision repair, DNA damage recognition"/>
    <property type="evidence" value="ECO:0007669"/>
    <property type="project" value="EnsemblFungi"/>
</dbReference>
<evidence type="ECO:0000313" key="13">
    <source>
        <dbReference type="Proteomes" id="UP000019384"/>
    </source>
</evidence>
<dbReference type="Gene3D" id="1.10.150.20">
    <property type="entry name" value="5' to 3' exonuclease, C-terminal subdomain"/>
    <property type="match status" value="1"/>
</dbReference>
<keyword evidence="5" id="KW-0227">DNA damage</keyword>
<dbReference type="GO" id="GO:0003684">
    <property type="term" value="F:damaged DNA binding"/>
    <property type="evidence" value="ECO:0007669"/>
    <property type="project" value="TreeGrafter"/>
</dbReference>